<protein>
    <submittedName>
        <fullName evidence="1">Uncharacterized protein</fullName>
    </submittedName>
</protein>
<accession>A0A4Q9MN86</accession>
<organism evidence="1">
    <name type="scientific">Dichomitus squalens</name>
    <dbReference type="NCBI Taxonomy" id="114155"/>
    <lineage>
        <taxon>Eukaryota</taxon>
        <taxon>Fungi</taxon>
        <taxon>Dikarya</taxon>
        <taxon>Basidiomycota</taxon>
        <taxon>Agaricomycotina</taxon>
        <taxon>Agaricomycetes</taxon>
        <taxon>Polyporales</taxon>
        <taxon>Polyporaceae</taxon>
        <taxon>Dichomitus</taxon>
    </lineage>
</organism>
<evidence type="ECO:0000313" key="1">
    <source>
        <dbReference type="EMBL" id="TBU28378.1"/>
    </source>
</evidence>
<dbReference type="EMBL" id="ML143422">
    <property type="protein sequence ID" value="TBU28378.1"/>
    <property type="molecule type" value="Genomic_DNA"/>
</dbReference>
<gene>
    <name evidence="1" type="ORF">BD311DRAFT_327612</name>
</gene>
<reference evidence="1" key="1">
    <citation type="submission" date="2019-01" db="EMBL/GenBank/DDBJ databases">
        <title>Draft genome sequences of three monokaryotic isolates of the white-rot basidiomycete fungus Dichomitus squalens.</title>
        <authorList>
            <consortium name="DOE Joint Genome Institute"/>
            <person name="Lopez S.C."/>
            <person name="Andreopoulos B."/>
            <person name="Pangilinan J."/>
            <person name="Lipzen A."/>
            <person name="Riley R."/>
            <person name="Ahrendt S."/>
            <person name="Ng V."/>
            <person name="Barry K."/>
            <person name="Daum C."/>
            <person name="Grigoriev I.V."/>
            <person name="Hilden K.S."/>
            <person name="Makela M.R."/>
            <person name="de Vries R.P."/>
        </authorList>
    </citation>
    <scope>NUCLEOTIDE SEQUENCE [LARGE SCALE GENOMIC DNA]</scope>
    <source>
        <strain evidence="1">OM18370.1</strain>
    </source>
</reference>
<name>A0A4Q9MN86_9APHY</name>
<sequence length="117" mass="13254">MLDYGSSNASSPTSTRSYTEVYPYAASALSSTVKTILHSRGESDRDDALYARAQRHLQAFNDPRYSEHNTPPWVTRHALSQKFTVRGLIKSNVCHYGGSRPRAGKEIRLCRHLCLRR</sequence>
<dbReference type="AlphaFoldDB" id="A0A4Q9MN86"/>
<dbReference type="Proteomes" id="UP000292957">
    <property type="component" value="Unassembled WGS sequence"/>
</dbReference>
<proteinExistence type="predicted"/>